<dbReference type="InParanoid" id="D0MVP1"/>
<organism evidence="1 2">
    <name type="scientific">Phytophthora infestans (strain T30-4)</name>
    <name type="common">Potato late blight agent</name>
    <dbReference type="NCBI Taxonomy" id="403677"/>
    <lineage>
        <taxon>Eukaryota</taxon>
        <taxon>Sar</taxon>
        <taxon>Stramenopiles</taxon>
        <taxon>Oomycota</taxon>
        <taxon>Peronosporomycetes</taxon>
        <taxon>Peronosporales</taxon>
        <taxon>Peronosporaceae</taxon>
        <taxon>Phytophthora</taxon>
    </lineage>
</organism>
<reference evidence="2" key="1">
    <citation type="journal article" date="2009" name="Nature">
        <title>Genome sequence and analysis of the Irish potato famine pathogen Phytophthora infestans.</title>
        <authorList>
            <consortium name="The Broad Institute Genome Sequencing Platform"/>
            <person name="Haas B.J."/>
            <person name="Kamoun S."/>
            <person name="Zody M.C."/>
            <person name="Jiang R.H."/>
            <person name="Handsaker R.E."/>
            <person name="Cano L.M."/>
            <person name="Grabherr M."/>
            <person name="Kodira C.D."/>
            <person name="Raffaele S."/>
            <person name="Torto-Alalibo T."/>
            <person name="Bozkurt T.O."/>
            <person name="Ah-Fong A.M."/>
            <person name="Alvarado L."/>
            <person name="Anderson V.L."/>
            <person name="Armstrong M.R."/>
            <person name="Avrova A."/>
            <person name="Baxter L."/>
            <person name="Beynon J."/>
            <person name="Boevink P.C."/>
            <person name="Bollmann S.R."/>
            <person name="Bos J.I."/>
            <person name="Bulone V."/>
            <person name="Cai G."/>
            <person name="Cakir C."/>
            <person name="Carrington J.C."/>
            <person name="Chawner M."/>
            <person name="Conti L."/>
            <person name="Costanzo S."/>
            <person name="Ewan R."/>
            <person name="Fahlgren N."/>
            <person name="Fischbach M.A."/>
            <person name="Fugelstad J."/>
            <person name="Gilroy E.M."/>
            <person name="Gnerre S."/>
            <person name="Green P.J."/>
            <person name="Grenville-Briggs L.J."/>
            <person name="Griffith J."/>
            <person name="Grunwald N.J."/>
            <person name="Horn K."/>
            <person name="Horner N.R."/>
            <person name="Hu C.H."/>
            <person name="Huitema E."/>
            <person name="Jeong D.H."/>
            <person name="Jones A.M."/>
            <person name="Jones J.D."/>
            <person name="Jones R.W."/>
            <person name="Karlsson E.K."/>
            <person name="Kunjeti S.G."/>
            <person name="Lamour K."/>
            <person name="Liu Z."/>
            <person name="Ma L."/>
            <person name="Maclean D."/>
            <person name="Chibucos M.C."/>
            <person name="McDonald H."/>
            <person name="McWalters J."/>
            <person name="Meijer H.J."/>
            <person name="Morgan W."/>
            <person name="Morris P.F."/>
            <person name="Munro C.A."/>
            <person name="O'Neill K."/>
            <person name="Ospina-Giraldo M."/>
            <person name="Pinzon A."/>
            <person name="Pritchard L."/>
            <person name="Ramsahoye B."/>
            <person name="Ren Q."/>
            <person name="Restrepo S."/>
            <person name="Roy S."/>
            <person name="Sadanandom A."/>
            <person name="Savidor A."/>
            <person name="Schornack S."/>
            <person name="Schwartz D.C."/>
            <person name="Schumann U.D."/>
            <person name="Schwessinger B."/>
            <person name="Seyer L."/>
            <person name="Sharpe T."/>
            <person name="Silvar C."/>
            <person name="Song J."/>
            <person name="Studholme D.J."/>
            <person name="Sykes S."/>
            <person name="Thines M."/>
            <person name="van de Vondervoort P.J."/>
            <person name="Phuntumart V."/>
            <person name="Wawra S."/>
            <person name="Weide R."/>
            <person name="Win J."/>
            <person name="Young C."/>
            <person name="Zhou S."/>
            <person name="Fry W."/>
            <person name="Meyers B.C."/>
            <person name="van West P."/>
            <person name="Ristaino J."/>
            <person name="Govers F."/>
            <person name="Birch P.R."/>
            <person name="Whisson S.C."/>
            <person name="Judelson H.S."/>
            <person name="Nusbaum C."/>
        </authorList>
    </citation>
    <scope>NUCLEOTIDE SEQUENCE [LARGE SCALE GENOMIC DNA]</scope>
    <source>
        <strain evidence="2">T30-4</strain>
    </source>
</reference>
<dbReference type="GeneID" id="9469575"/>
<name>D0MVP1_PHYIT</name>
<sequence length="86" mass="9290">MADADKAQQKSVDKVFGVDCNIVHLMGLFHVAKQVYEKARGLDANVFAMIHRGVHGLHFTVNSSDAVHVKWSGKGSSANVHTTDSA</sequence>
<dbReference type="eggNOG" id="ENOG502RH1I">
    <property type="taxonomic scope" value="Eukaryota"/>
</dbReference>
<gene>
    <name evidence="1" type="ORF">PITG_02179</name>
</gene>
<protein>
    <submittedName>
        <fullName evidence="1">Uncharacterized protein</fullName>
    </submittedName>
</protein>
<dbReference type="EMBL" id="DS028120">
    <property type="protein sequence ID" value="EEY63704.1"/>
    <property type="molecule type" value="Genomic_DNA"/>
</dbReference>
<evidence type="ECO:0000313" key="2">
    <source>
        <dbReference type="Proteomes" id="UP000006643"/>
    </source>
</evidence>
<proteinExistence type="predicted"/>
<evidence type="ECO:0000313" key="1">
    <source>
        <dbReference type="EMBL" id="EEY63704.1"/>
    </source>
</evidence>
<dbReference type="KEGG" id="pif:PITG_02179"/>
<dbReference type="AlphaFoldDB" id="D0MVP1"/>
<dbReference type="HOGENOM" id="CLU_2502801_0_0_1"/>
<dbReference type="VEuPathDB" id="FungiDB:PITG_02179"/>
<dbReference type="RefSeq" id="XP_002907140.1">
    <property type="nucleotide sequence ID" value="XM_002907094.1"/>
</dbReference>
<dbReference type="Proteomes" id="UP000006643">
    <property type="component" value="Unassembled WGS sequence"/>
</dbReference>
<keyword evidence="2" id="KW-1185">Reference proteome</keyword>
<accession>D0MVP1</accession>